<feature type="transmembrane region" description="Helical" evidence="10">
    <location>
        <begin position="324"/>
        <end position="344"/>
    </location>
</feature>
<dbReference type="NCBIfam" id="TIGR00770">
    <property type="entry name" value="Dcu"/>
    <property type="match status" value="1"/>
</dbReference>
<evidence type="ECO:0000256" key="4">
    <source>
        <dbReference type="ARBA" id="ARBA00022475"/>
    </source>
</evidence>
<keyword evidence="5" id="KW-0997">Cell inner membrane</keyword>
<feature type="transmembrane region" description="Helical" evidence="10">
    <location>
        <begin position="91"/>
        <end position="116"/>
    </location>
</feature>
<feature type="transmembrane region" description="Helical" evidence="10">
    <location>
        <begin position="230"/>
        <end position="247"/>
    </location>
</feature>
<evidence type="ECO:0000256" key="10">
    <source>
        <dbReference type="SAM" id="Phobius"/>
    </source>
</evidence>
<name>A0A391P823_9FIRM</name>
<reference evidence="12" key="1">
    <citation type="submission" date="2018-09" db="EMBL/GenBank/DDBJ databases">
        <title>Draft Genome Sequence of Mediterraneibacter sp. KCTC 15684.</title>
        <authorList>
            <person name="Kim J.S."/>
            <person name="Han K.I."/>
            <person name="Suh M.K."/>
            <person name="Lee K.C."/>
            <person name="Eom M.K."/>
            <person name="Lee J.H."/>
            <person name="Park S.H."/>
            <person name="Kang S.W."/>
            <person name="Park J.E."/>
            <person name="Oh B.S."/>
            <person name="Yu S.Y."/>
            <person name="Choi S.H."/>
            <person name="Lee D.H."/>
            <person name="Yoon H."/>
            <person name="Kim B."/>
            <person name="Yang S.J."/>
            <person name="Lee J.S."/>
        </authorList>
    </citation>
    <scope>NUCLEOTIDE SEQUENCE [LARGE SCALE GENOMIC DNA]</scope>
    <source>
        <strain evidence="12">KCTC 15684</strain>
    </source>
</reference>
<feature type="transmembrane region" description="Helical" evidence="10">
    <location>
        <begin position="292"/>
        <end position="312"/>
    </location>
</feature>
<dbReference type="PANTHER" id="PTHR36106">
    <property type="entry name" value="ANAEROBIC C4-DICARBOXYLATE TRANSPORTER DCUB"/>
    <property type="match status" value="1"/>
</dbReference>
<evidence type="ECO:0000256" key="3">
    <source>
        <dbReference type="ARBA" id="ARBA00022448"/>
    </source>
</evidence>
<keyword evidence="6 10" id="KW-0812">Transmembrane</keyword>
<protein>
    <recommendedName>
        <fullName evidence="9">C4-dicarboxylate transporter DcuA</fullName>
    </recommendedName>
</protein>
<keyword evidence="7 10" id="KW-1133">Transmembrane helix</keyword>
<feature type="transmembrane region" description="Helical" evidence="10">
    <location>
        <begin position="259"/>
        <end position="280"/>
    </location>
</feature>
<sequence>MMLFIQLAVVLLFIFLGARKGGLGIAYAGGAGVIVLGLLGCKVDPGTGIPWDVIGVIISVISCVAAMEVAGGLELLVMLSERILRHNPKRITFLAPTVTFFMTVLCGTGHVAFATLPVIAEVAKEQKVRPSRPLSIAAVASQIGICASPISAAMVAMAAIVGPLGVSYPKLVLVSIVGGYVGSMIGAVVSSKLGCELELDPVYLQRLEKGQISHREADNYNIKPYARRSLIIFVVSLVVVMAYAAAITAVDKPPLPRGAAIMTFMMTAALVIATLCKVPLNEITSQATYKSGTSAAICVMGVAWLGNTFVSSNIDTIKAAGSGVIHSAPWLLFVVLFLAASLLYSQAATTVTFMPVAAALGLPASVLVGCFAAASALFLLPTYPTVVAAVEMDDTGTTRIGKYIFNHSFLIPGIVSISAACLASYGVMLVVG</sequence>
<evidence type="ECO:0000256" key="5">
    <source>
        <dbReference type="ARBA" id="ARBA00022519"/>
    </source>
</evidence>
<dbReference type="NCBIfam" id="NF009136">
    <property type="entry name" value="PRK12489.1"/>
    <property type="match status" value="1"/>
</dbReference>
<feature type="transmembrane region" description="Helical" evidence="10">
    <location>
        <begin position="356"/>
        <end position="380"/>
    </location>
</feature>
<keyword evidence="4" id="KW-1003">Cell membrane</keyword>
<dbReference type="GO" id="GO:0005886">
    <property type="term" value="C:plasma membrane"/>
    <property type="evidence" value="ECO:0007669"/>
    <property type="project" value="UniProtKB-SubCell"/>
</dbReference>
<proteinExistence type="inferred from homology"/>
<comment type="similarity">
    <text evidence="2">Belongs to the DcuA/DcuB transporter (TC 2.A.13.1) family.</text>
</comment>
<feature type="transmembrane region" description="Helical" evidence="10">
    <location>
        <begin position="136"/>
        <end position="161"/>
    </location>
</feature>
<evidence type="ECO:0000256" key="9">
    <source>
        <dbReference type="ARBA" id="ARBA00039380"/>
    </source>
</evidence>
<keyword evidence="8 10" id="KW-0472">Membrane</keyword>
<dbReference type="InterPro" id="IPR004668">
    <property type="entry name" value="Anaer_Dcu_memb_transpt"/>
</dbReference>
<evidence type="ECO:0000313" key="11">
    <source>
        <dbReference type="EMBL" id="GCA68486.1"/>
    </source>
</evidence>
<evidence type="ECO:0000256" key="2">
    <source>
        <dbReference type="ARBA" id="ARBA00006413"/>
    </source>
</evidence>
<dbReference type="Proteomes" id="UP000265643">
    <property type="component" value="Unassembled WGS sequence"/>
</dbReference>
<evidence type="ECO:0000313" key="12">
    <source>
        <dbReference type="Proteomes" id="UP000265643"/>
    </source>
</evidence>
<accession>A0A391P823</accession>
<comment type="caution">
    <text evidence="11">The sequence shown here is derived from an EMBL/GenBank/DDBJ whole genome shotgun (WGS) entry which is preliminary data.</text>
</comment>
<feature type="transmembrane region" description="Helical" evidence="10">
    <location>
        <begin position="409"/>
        <end position="431"/>
    </location>
</feature>
<evidence type="ECO:0000256" key="6">
    <source>
        <dbReference type="ARBA" id="ARBA00022692"/>
    </source>
</evidence>
<dbReference type="EMBL" id="BHGK01000007">
    <property type="protein sequence ID" value="GCA68486.1"/>
    <property type="molecule type" value="Genomic_DNA"/>
</dbReference>
<gene>
    <name evidence="11" type="ORF">KGMB01110_29220</name>
</gene>
<evidence type="ECO:0000256" key="7">
    <source>
        <dbReference type="ARBA" id="ARBA00022989"/>
    </source>
</evidence>
<evidence type="ECO:0000256" key="1">
    <source>
        <dbReference type="ARBA" id="ARBA00004429"/>
    </source>
</evidence>
<feature type="transmembrane region" description="Helical" evidence="10">
    <location>
        <begin position="54"/>
        <end position="79"/>
    </location>
</feature>
<keyword evidence="3" id="KW-0813">Transport</keyword>
<dbReference type="PIRSF" id="PIRSF004539">
    <property type="entry name" value="C4-dicrbxl_trns"/>
    <property type="match status" value="1"/>
</dbReference>
<dbReference type="PANTHER" id="PTHR36106:SF2">
    <property type="entry name" value="C4-DICARBOXYLATE TRANSPORTER DCUA"/>
    <property type="match status" value="1"/>
</dbReference>
<evidence type="ECO:0000256" key="8">
    <source>
        <dbReference type="ARBA" id="ARBA00023136"/>
    </source>
</evidence>
<organism evidence="11 12">
    <name type="scientific">Mediterraneibacter butyricigenes</name>
    <dbReference type="NCBI Taxonomy" id="2316025"/>
    <lineage>
        <taxon>Bacteria</taxon>
        <taxon>Bacillati</taxon>
        <taxon>Bacillota</taxon>
        <taxon>Clostridia</taxon>
        <taxon>Lachnospirales</taxon>
        <taxon>Lachnospiraceae</taxon>
        <taxon>Mediterraneibacter</taxon>
    </lineage>
</organism>
<dbReference type="AlphaFoldDB" id="A0A391P823"/>
<dbReference type="NCBIfam" id="NF006927">
    <property type="entry name" value="PRK09412.1"/>
    <property type="match status" value="1"/>
</dbReference>
<comment type="subcellular location">
    <subcellularLocation>
        <location evidence="1">Cell inner membrane</location>
        <topology evidence="1">Multi-pass membrane protein</topology>
    </subcellularLocation>
</comment>
<dbReference type="GO" id="GO:0015556">
    <property type="term" value="F:C4-dicarboxylate transmembrane transporter activity"/>
    <property type="evidence" value="ECO:0007669"/>
    <property type="project" value="InterPro"/>
</dbReference>
<keyword evidence="12" id="KW-1185">Reference proteome</keyword>
<dbReference type="Pfam" id="PF03605">
    <property type="entry name" value="DcuA_DcuB"/>
    <property type="match status" value="1"/>
</dbReference>